<evidence type="ECO:0000256" key="5">
    <source>
        <dbReference type="SAM" id="Coils"/>
    </source>
</evidence>
<dbReference type="PROSITE" id="PS50089">
    <property type="entry name" value="ZF_RING_2"/>
    <property type="match status" value="1"/>
</dbReference>
<comment type="caution">
    <text evidence="9">The sequence shown here is derived from an EMBL/GenBank/DDBJ whole genome shotgun (WGS) entry which is preliminary data.</text>
</comment>
<evidence type="ECO:0000313" key="9">
    <source>
        <dbReference type="EMBL" id="NXJ69737.1"/>
    </source>
</evidence>
<protein>
    <submittedName>
        <fullName evidence="9">TRI39 ligase</fullName>
    </submittedName>
</protein>
<proteinExistence type="predicted"/>
<feature type="non-terminal residue" evidence="9">
    <location>
        <position position="1"/>
    </location>
</feature>
<dbReference type="InterPro" id="IPR001870">
    <property type="entry name" value="B30.2/SPRY"/>
</dbReference>
<keyword evidence="9" id="KW-0436">Ligase</keyword>
<dbReference type="InterPro" id="IPR043136">
    <property type="entry name" value="B30.2/SPRY_sf"/>
</dbReference>
<dbReference type="AlphaFoldDB" id="A0A7L0DC74"/>
<evidence type="ECO:0000256" key="2">
    <source>
        <dbReference type="ARBA" id="ARBA00022771"/>
    </source>
</evidence>
<feature type="coiled-coil region" evidence="5">
    <location>
        <begin position="148"/>
        <end position="175"/>
    </location>
</feature>
<dbReference type="Gene3D" id="2.60.120.920">
    <property type="match status" value="1"/>
</dbReference>
<feature type="non-terminal residue" evidence="9">
    <location>
        <position position="508"/>
    </location>
</feature>
<dbReference type="SUPFAM" id="SSF49899">
    <property type="entry name" value="Concanavalin A-like lectins/glucanases"/>
    <property type="match status" value="1"/>
</dbReference>
<dbReference type="InterPro" id="IPR050143">
    <property type="entry name" value="TRIM/RBCC"/>
</dbReference>
<dbReference type="InterPro" id="IPR003877">
    <property type="entry name" value="SPRY_dom"/>
</dbReference>
<dbReference type="InterPro" id="IPR003879">
    <property type="entry name" value="Butyrophylin_SPRY"/>
</dbReference>
<dbReference type="InterPro" id="IPR017907">
    <property type="entry name" value="Znf_RING_CS"/>
</dbReference>
<dbReference type="CDD" id="cd19762">
    <property type="entry name" value="Bbox2_TRIM7-like"/>
    <property type="match status" value="1"/>
</dbReference>
<dbReference type="InterPro" id="IPR000315">
    <property type="entry name" value="Znf_B-box"/>
</dbReference>
<dbReference type="SMART" id="SM00449">
    <property type="entry name" value="SPRY"/>
    <property type="match status" value="1"/>
</dbReference>
<feature type="domain" description="B30.2/SPRY" evidence="8">
    <location>
        <begin position="301"/>
        <end position="501"/>
    </location>
</feature>
<dbReference type="FunFam" id="2.60.120.920:FF:000004">
    <property type="entry name" value="Butyrophilin subfamily 1 member A1"/>
    <property type="match status" value="1"/>
</dbReference>
<evidence type="ECO:0000313" key="10">
    <source>
        <dbReference type="Proteomes" id="UP000545435"/>
    </source>
</evidence>
<name>A0A7L0DC74_9CHAR</name>
<dbReference type="PROSITE" id="PS00518">
    <property type="entry name" value="ZF_RING_1"/>
    <property type="match status" value="1"/>
</dbReference>
<dbReference type="SMART" id="SM00336">
    <property type="entry name" value="BBOX"/>
    <property type="match status" value="1"/>
</dbReference>
<evidence type="ECO:0000259" key="6">
    <source>
        <dbReference type="PROSITE" id="PS50089"/>
    </source>
</evidence>
<dbReference type="Pfam" id="PF00643">
    <property type="entry name" value="zf-B_box"/>
    <property type="match status" value="1"/>
</dbReference>
<dbReference type="Gene3D" id="3.30.40.10">
    <property type="entry name" value="Zinc/RING finger domain, C3HC4 (zinc finger)"/>
    <property type="match status" value="1"/>
</dbReference>
<feature type="domain" description="RING-type" evidence="6">
    <location>
        <begin position="16"/>
        <end position="61"/>
    </location>
</feature>
<dbReference type="CDD" id="cd16594">
    <property type="entry name" value="RING-HC_TRIM7-like_C-IV"/>
    <property type="match status" value="1"/>
</dbReference>
<evidence type="ECO:0000256" key="3">
    <source>
        <dbReference type="ARBA" id="ARBA00022833"/>
    </source>
</evidence>
<evidence type="ECO:0000259" key="8">
    <source>
        <dbReference type="PROSITE" id="PS50188"/>
    </source>
</evidence>
<dbReference type="Pfam" id="PF13765">
    <property type="entry name" value="PRY"/>
    <property type="match status" value="1"/>
</dbReference>
<evidence type="ECO:0000256" key="1">
    <source>
        <dbReference type="ARBA" id="ARBA00022723"/>
    </source>
</evidence>
<dbReference type="Gene3D" id="3.30.160.60">
    <property type="entry name" value="Classic Zinc Finger"/>
    <property type="match status" value="1"/>
</dbReference>
<gene>
    <name evidence="9" type="primary">Trim39_0</name>
    <name evidence="9" type="ORF">ROSBEN_R02650</name>
</gene>
<accession>A0A7L0DC74</accession>
<sequence>MALAGALERLQEEAICPICLEYMSEPVSIDCGHNFCRGCIAEHCQEKGLWADGPFSCPQCRACCHRRGFRPNRQLANIVESIRQLGLQGGLGTEPGLGSGTPLCAQHDERLKLFCEEEEEAICVVCRESLHHRSHTVYPIEEAAQVYKVKLQKSLENLLKEAEEMRKRESAERMKTQECKAAAWLTLSLFTHVPSYHKETVKKKRERVVSEFGKLHRLLADEERLLLQKLEEEEKQILLMINENLAKLVEHKSMLEELILEIKEKTQQPADRLLKVRLCHQCEKVKFQSPKAVSVTLKENYSIPERCLGMRDMLKKFKVDVTLDPETAHPDLILSEDCKSVRRGSKKLILSLFDNPKRFSSVPVVLGNQVFFSGRSYWEVQVGDKPEWGLGLYRESASRKGNVLFSPNNGYWMLQLKNGGNYEALTSPVSPLTLSVRPRRIGIFLDYEAGEISFYNVSDHSHIYTFTDRFLGNLRPLFFLGAFLGGRNSEPLVISWVRDTQGSGCTIL</sequence>
<keyword evidence="3" id="KW-0862">Zinc</keyword>
<dbReference type="SUPFAM" id="SSF57845">
    <property type="entry name" value="B-box zinc-binding domain"/>
    <property type="match status" value="1"/>
</dbReference>
<dbReference type="SUPFAM" id="SSF57850">
    <property type="entry name" value="RING/U-box"/>
    <property type="match status" value="1"/>
</dbReference>
<dbReference type="Pfam" id="PF00622">
    <property type="entry name" value="SPRY"/>
    <property type="match status" value="1"/>
</dbReference>
<dbReference type="InterPro" id="IPR001841">
    <property type="entry name" value="Znf_RING"/>
</dbReference>
<dbReference type="InterPro" id="IPR013320">
    <property type="entry name" value="ConA-like_dom_sf"/>
</dbReference>
<dbReference type="PROSITE" id="PS50119">
    <property type="entry name" value="ZF_BBOX"/>
    <property type="match status" value="1"/>
</dbReference>
<dbReference type="GO" id="GO:0008270">
    <property type="term" value="F:zinc ion binding"/>
    <property type="evidence" value="ECO:0007669"/>
    <property type="project" value="UniProtKB-KW"/>
</dbReference>
<dbReference type="PANTHER" id="PTHR24103">
    <property type="entry name" value="E3 UBIQUITIN-PROTEIN LIGASE TRIM"/>
    <property type="match status" value="1"/>
</dbReference>
<dbReference type="InterPro" id="IPR013083">
    <property type="entry name" value="Znf_RING/FYVE/PHD"/>
</dbReference>
<reference evidence="9 10" key="1">
    <citation type="submission" date="2019-09" db="EMBL/GenBank/DDBJ databases">
        <title>Bird 10,000 Genomes (B10K) Project - Family phase.</title>
        <authorList>
            <person name="Zhang G."/>
        </authorList>
    </citation>
    <scope>NUCLEOTIDE SEQUENCE [LARGE SCALE GENOMIC DNA]</scope>
    <source>
        <strain evidence="9">B10K-DU-006-20</strain>
        <tissue evidence="9">Mixed tissue sample</tissue>
    </source>
</reference>
<dbReference type="Proteomes" id="UP000545435">
    <property type="component" value="Unassembled WGS sequence"/>
</dbReference>
<evidence type="ECO:0000259" key="7">
    <source>
        <dbReference type="PROSITE" id="PS50119"/>
    </source>
</evidence>
<dbReference type="SMART" id="SM00184">
    <property type="entry name" value="RING"/>
    <property type="match status" value="1"/>
</dbReference>
<dbReference type="PRINTS" id="PR01407">
    <property type="entry name" value="BUTYPHLNCDUF"/>
</dbReference>
<dbReference type="PROSITE" id="PS50188">
    <property type="entry name" value="B302_SPRY"/>
    <property type="match status" value="1"/>
</dbReference>
<feature type="domain" description="B box-type" evidence="7">
    <location>
        <begin position="99"/>
        <end position="140"/>
    </location>
</feature>
<keyword evidence="1" id="KW-0479">Metal-binding</keyword>
<dbReference type="Pfam" id="PF15227">
    <property type="entry name" value="zf-C3HC4_4"/>
    <property type="match status" value="1"/>
</dbReference>
<organism evidence="9 10">
    <name type="scientific">Rostratula benghalensis</name>
    <name type="common">greater painted-snipe</name>
    <dbReference type="NCBI Taxonomy" id="118793"/>
    <lineage>
        <taxon>Eukaryota</taxon>
        <taxon>Metazoa</taxon>
        <taxon>Chordata</taxon>
        <taxon>Craniata</taxon>
        <taxon>Vertebrata</taxon>
        <taxon>Euteleostomi</taxon>
        <taxon>Archelosauria</taxon>
        <taxon>Archosauria</taxon>
        <taxon>Dinosauria</taxon>
        <taxon>Saurischia</taxon>
        <taxon>Theropoda</taxon>
        <taxon>Coelurosauria</taxon>
        <taxon>Aves</taxon>
        <taxon>Neognathae</taxon>
        <taxon>Neoaves</taxon>
        <taxon>Charadriiformes</taxon>
        <taxon>Rostratulidae</taxon>
        <taxon>Rostratula</taxon>
    </lineage>
</organism>
<keyword evidence="2 4" id="KW-0863">Zinc-finger</keyword>
<dbReference type="InterPro" id="IPR006574">
    <property type="entry name" value="PRY"/>
</dbReference>
<dbReference type="EMBL" id="VXAI01000367">
    <property type="protein sequence ID" value="NXJ69737.1"/>
    <property type="molecule type" value="Genomic_DNA"/>
</dbReference>
<dbReference type="SMART" id="SM00589">
    <property type="entry name" value="PRY"/>
    <property type="match status" value="1"/>
</dbReference>
<dbReference type="GO" id="GO:0016874">
    <property type="term" value="F:ligase activity"/>
    <property type="evidence" value="ECO:0007669"/>
    <property type="project" value="UniProtKB-KW"/>
</dbReference>
<keyword evidence="10" id="KW-1185">Reference proteome</keyword>
<evidence type="ECO:0000256" key="4">
    <source>
        <dbReference type="PROSITE-ProRule" id="PRU00024"/>
    </source>
</evidence>
<keyword evidence="5" id="KW-0175">Coiled coil</keyword>